<evidence type="ECO:0000313" key="2">
    <source>
        <dbReference type="EMBL" id="GIH38098.1"/>
    </source>
</evidence>
<feature type="compositionally biased region" description="Polar residues" evidence="1">
    <location>
        <begin position="1"/>
        <end position="15"/>
    </location>
</feature>
<dbReference type="Proteomes" id="UP000603904">
    <property type="component" value="Unassembled WGS sequence"/>
</dbReference>
<organism evidence="2 3">
    <name type="scientific">Microbispora corallina</name>
    <dbReference type="NCBI Taxonomy" id="83302"/>
    <lineage>
        <taxon>Bacteria</taxon>
        <taxon>Bacillati</taxon>
        <taxon>Actinomycetota</taxon>
        <taxon>Actinomycetes</taxon>
        <taxon>Streptosporangiales</taxon>
        <taxon>Streptosporangiaceae</taxon>
        <taxon>Microbispora</taxon>
    </lineage>
</organism>
<keyword evidence="3" id="KW-1185">Reference proteome</keyword>
<reference evidence="2 3" key="1">
    <citation type="submission" date="2021-01" db="EMBL/GenBank/DDBJ databases">
        <title>Whole genome shotgun sequence of Microbispora corallina NBRC 16416.</title>
        <authorList>
            <person name="Komaki H."/>
            <person name="Tamura T."/>
        </authorList>
    </citation>
    <scope>NUCLEOTIDE SEQUENCE [LARGE SCALE GENOMIC DNA]</scope>
    <source>
        <strain evidence="2 3">NBRC 16416</strain>
    </source>
</reference>
<protein>
    <submittedName>
        <fullName evidence="2">Uncharacterized protein</fullName>
    </submittedName>
</protein>
<accession>A0ABQ4FTF9</accession>
<sequence>MATAGTQNPISNQVSEIHRRSEDHHEKNPGLQAKTYWGTGDHPGTTRCARSATSRTSPNVVPGYLKGFELQKRLPHFLGVKLGSPRQARYAARARTVAGRERVAGMWRIDGRAGKGAFSCDRGGGFGGWLCT</sequence>
<dbReference type="EMBL" id="BOOC01000003">
    <property type="protein sequence ID" value="GIH38098.1"/>
    <property type="molecule type" value="Genomic_DNA"/>
</dbReference>
<feature type="compositionally biased region" description="Basic and acidic residues" evidence="1">
    <location>
        <begin position="16"/>
        <end position="28"/>
    </location>
</feature>
<gene>
    <name evidence="2" type="ORF">Mco01_10980</name>
</gene>
<feature type="compositionally biased region" description="Low complexity" evidence="1">
    <location>
        <begin position="45"/>
        <end position="56"/>
    </location>
</feature>
<comment type="caution">
    <text evidence="2">The sequence shown here is derived from an EMBL/GenBank/DDBJ whole genome shotgun (WGS) entry which is preliminary data.</text>
</comment>
<proteinExistence type="predicted"/>
<name>A0ABQ4FTF9_9ACTN</name>
<evidence type="ECO:0000256" key="1">
    <source>
        <dbReference type="SAM" id="MobiDB-lite"/>
    </source>
</evidence>
<feature type="region of interest" description="Disordered" evidence="1">
    <location>
        <begin position="1"/>
        <end position="56"/>
    </location>
</feature>
<evidence type="ECO:0000313" key="3">
    <source>
        <dbReference type="Proteomes" id="UP000603904"/>
    </source>
</evidence>